<name>A0AAE3A382_9FIRM</name>
<evidence type="ECO:0000313" key="2">
    <source>
        <dbReference type="EMBL" id="MCC2121042.1"/>
    </source>
</evidence>
<dbReference type="InterPro" id="IPR043765">
    <property type="entry name" value="DUF5711"/>
</dbReference>
<feature type="transmembrane region" description="Helical" evidence="1">
    <location>
        <begin position="33"/>
        <end position="53"/>
    </location>
</feature>
<dbReference type="Proteomes" id="UP001197795">
    <property type="component" value="Unassembled WGS sequence"/>
</dbReference>
<evidence type="ECO:0000256" key="1">
    <source>
        <dbReference type="SAM" id="Phobius"/>
    </source>
</evidence>
<dbReference type="Pfam" id="PF18975">
    <property type="entry name" value="DUF5711"/>
    <property type="match status" value="1"/>
</dbReference>
<keyword evidence="1" id="KW-1133">Transmembrane helix</keyword>
<proteinExistence type="predicted"/>
<sequence length="399" mass="44403">MAADIKNYLKEKEKRQKSQDDYKKKIRKHRLKIVYRVLLVVAALGAALALVVVQAKRHIYTGYDTVSSISREVSSDATDIRLKNSILTYSKDGAHCTDAKGNVKWNQTYVIQDVKIATCGDVAAIGSYNGREIYVQNTDKQLGTITTTMPIRNITVSETGRVTTVLADTDVAWIMTYEADGTNSYTGQAHMTDGGYPVSISLSPDGELLAISYLYVDAGVVKSNVTFYNFGPVGENQSDYMVSAYSYSDLVVPKVQFMNNDTAFAVGDSRLMIYSGTQKPVTAGEYLYDDEIQSVFYSDKYVGLVFLSDQAETKYRMDVYNTSAAKVGSYYFDVDYTDIFFGDDDMVIYNESECQIFTTDGVEKYHGSFGKSARLLLPAGGSYKYYLVTDSTIDTIQLK</sequence>
<organism evidence="2 3">
    <name type="scientific">Waltera acetigignens</name>
    <dbReference type="NCBI Taxonomy" id="2981769"/>
    <lineage>
        <taxon>Bacteria</taxon>
        <taxon>Bacillati</taxon>
        <taxon>Bacillota</taxon>
        <taxon>Clostridia</taxon>
        <taxon>Lachnospirales</taxon>
        <taxon>Lachnospiraceae</taxon>
        <taxon>Waltera</taxon>
    </lineage>
</organism>
<keyword evidence="1" id="KW-0812">Transmembrane</keyword>
<gene>
    <name evidence="2" type="ORF">LKD75_15880</name>
</gene>
<evidence type="ECO:0000313" key="3">
    <source>
        <dbReference type="Proteomes" id="UP001197795"/>
    </source>
</evidence>
<keyword evidence="3" id="KW-1185">Reference proteome</keyword>
<dbReference type="SUPFAM" id="SSF101908">
    <property type="entry name" value="Putative isomerase YbhE"/>
    <property type="match status" value="1"/>
</dbReference>
<dbReference type="RefSeq" id="WP_227733864.1">
    <property type="nucleotide sequence ID" value="NZ_JAJEPV010000055.1"/>
</dbReference>
<comment type="caution">
    <text evidence="2">The sequence shown here is derived from an EMBL/GenBank/DDBJ whole genome shotgun (WGS) entry which is preliminary data.</text>
</comment>
<protein>
    <submittedName>
        <fullName evidence="2">DUF5711 family protein</fullName>
    </submittedName>
</protein>
<reference evidence="2 3" key="1">
    <citation type="submission" date="2021-10" db="EMBL/GenBank/DDBJ databases">
        <title>Anaerobic single-cell dispensing facilitates the cultivation of human gut bacteria.</title>
        <authorList>
            <person name="Afrizal A."/>
        </authorList>
    </citation>
    <scope>NUCLEOTIDE SEQUENCE [LARGE SCALE GENOMIC DNA]</scope>
    <source>
        <strain evidence="2 3">CLA-AA-H273</strain>
    </source>
</reference>
<dbReference type="EMBL" id="JAJEPV010000055">
    <property type="protein sequence ID" value="MCC2121042.1"/>
    <property type="molecule type" value="Genomic_DNA"/>
</dbReference>
<accession>A0AAE3A382</accession>
<dbReference type="AlphaFoldDB" id="A0AAE3A382"/>
<keyword evidence="1" id="KW-0472">Membrane</keyword>